<feature type="transmembrane region" description="Helical" evidence="1">
    <location>
        <begin position="228"/>
        <end position="244"/>
    </location>
</feature>
<feature type="transmembrane region" description="Helical" evidence="1">
    <location>
        <begin position="155"/>
        <end position="173"/>
    </location>
</feature>
<organism evidence="2 3">
    <name type="scientific">Xanthocytophaga flava</name>
    <dbReference type="NCBI Taxonomy" id="3048013"/>
    <lineage>
        <taxon>Bacteria</taxon>
        <taxon>Pseudomonadati</taxon>
        <taxon>Bacteroidota</taxon>
        <taxon>Cytophagia</taxon>
        <taxon>Cytophagales</taxon>
        <taxon>Rhodocytophagaceae</taxon>
        <taxon>Xanthocytophaga</taxon>
    </lineage>
</organism>
<keyword evidence="1" id="KW-0472">Membrane</keyword>
<reference evidence="2 3" key="1">
    <citation type="submission" date="2023-05" db="EMBL/GenBank/DDBJ databases">
        <authorList>
            <person name="Zhang X."/>
        </authorList>
    </citation>
    <scope>NUCLEOTIDE SEQUENCE [LARGE SCALE GENOMIC DNA]</scope>
    <source>
        <strain evidence="2 3">DM2B3-1</strain>
    </source>
</reference>
<evidence type="ECO:0008006" key="4">
    <source>
        <dbReference type="Google" id="ProtNLM"/>
    </source>
</evidence>
<comment type="caution">
    <text evidence="2">The sequence shown here is derived from an EMBL/GenBank/DDBJ whole genome shotgun (WGS) entry which is preliminary data.</text>
</comment>
<dbReference type="EMBL" id="JASJOT010000005">
    <property type="protein sequence ID" value="MDJ1493206.1"/>
    <property type="molecule type" value="Genomic_DNA"/>
</dbReference>
<evidence type="ECO:0000313" key="3">
    <source>
        <dbReference type="Proteomes" id="UP001228581"/>
    </source>
</evidence>
<evidence type="ECO:0000313" key="2">
    <source>
        <dbReference type="EMBL" id="MDJ1493206.1"/>
    </source>
</evidence>
<accession>A0ABT7CI38</accession>
<gene>
    <name evidence="2" type="ORF">QNI19_09715</name>
</gene>
<evidence type="ECO:0000256" key="1">
    <source>
        <dbReference type="SAM" id="Phobius"/>
    </source>
</evidence>
<feature type="transmembrane region" description="Helical" evidence="1">
    <location>
        <begin position="417"/>
        <end position="435"/>
    </location>
</feature>
<keyword evidence="3" id="KW-1185">Reference proteome</keyword>
<feature type="transmembrane region" description="Helical" evidence="1">
    <location>
        <begin position="205"/>
        <end position="222"/>
    </location>
</feature>
<proteinExistence type="predicted"/>
<dbReference type="RefSeq" id="WP_313995206.1">
    <property type="nucleotide sequence ID" value="NZ_JASJOT010000005.1"/>
</dbReference>
<sequence>MKDIIPKSDIRKICIFLVLLKCLVIIFSDCNQSGPNSPFAEYPFQYSLGVNPDEMDIASIAKNYNDGYGFAANKGYYARKDKQKTAWRTSLPIFLHILGQRIYTNLTGKDIVLTPTDSYFRGYAAIIHIISLILFGISVYSFYKIATLFLKKKQLASVATVLYGLYPSVLYYIGSMACYENIALSIVVIVVEIYYRFIGFQEKSPTYLLIITCLLASFAILIRPHTTLIFYSLGGILILSALYLRKKISFYIKNKVFLLLIITNWLLFFLVQIPVLYKNHMLFGELFLSNQTGFMFLQGHNEYARGSWLGDSGVGSAWDTYISKQLPSINELNEYEEAQARKKLAINWIVNNPTKEMELSLRKVAIFFLPDNFLHPKEVNLAMFFTGLIHSLFFIGFCVYLYNLIKSRFNYEILTQIIPFLVVIVALLFSVIFFVDQRWRYYADPFILLIAIDTLTWFRRTPQYETFAERKTQ</sequence>
<feature type="transmembrane region" description="Helical" evidence="1">
    <location>
        <begin position="256"/>
        <end position="277"/>
    </location>
</feature>
<keyword evidence="1" id="KW-0812">Transmembrane</keyword>
<feature type="transmembrane region" description="Helical" evidence="1">
    <location>
        <begin position="381"/>
        <end position="405"/>
    </location>
</feature>
<dbReference type="Proteomes" id="UP001228581">
    <property type="component" value="Unassembled WGS sequence"/>
</dbReference>
<keyword evidence="1" id="KW-1133">Transmembrane helix</keyword>
<feature type="transmembrane region" description="Helical" evidence="1">
    <location>
        <begin position="123"/>
        <end position="143"/>
    </location>
</feature>
<name>A0ABT7CI38_9BACT</name>
<feature type="transmembrane region" description="Helical" evidence="1">
    <location>
        <begin position="179"/>
        <end position="198"/>
    </location>
</feature>
<protein>
    <recommendedName>
        <fullName evidence="4">Glycosyltransferase RgtA/B/C/D-like domain-containing protein</fullName>
    </recommendedName>
</protein>